<evidence type="ECO:0000256" key="5">
    <source>
        <dbReference type="ARBA" id="ARBA00022679"/>
    </source>
</evidence>
<evidence type="ECO:0000256" key="7">
    <source>
        <dbReference type="ARBA" id="ARBA00023277"/>
    </source>
</evidence>
<evidence type="ECO:0000313" key="12">
    <source>
        <dbReference type="Proteomes" id="UP001604335"/>
    </source>
</evidence>
<sequence length="898" mass="102545">MDSARARSGSLPMPDRPLGPHNHSASHLISLPTAAPMTSTGQPLSNYTESFDIQGNYCPITVHVEDDRTGMAPDTLRRAFADNLYYIQGKNELTATPFDYYMALAYTVRDRLLHRWIASNTAYMQQDVKTVCYLSAEFLLGRQLGKTMLNLGMYEKAKQVVTEAGLDFNHLLELEPEPGLGNGGLGRLAACFLDSLATLEIPAIGYGIRYEFGIFDQRIEDGAQVERPDKWLRFGNPWEIRHPELTVEVGFGGHTEQYVDEHGHGRCRWVPARRILGTPHDVPIAGYNNNTVSTLRLWKASASEEFNFQVFDRGDYTGAVADQILSENISKVLYPNDNTAQGKQLRFEQQYFFVSCSLQDAINRYRRDQRRGLEYLHESIAIQLNDTHPAIAVAELMRLLIDRYDLGWNRAWHVTRQCLAYTNHTLLMEALERWPVNLFERLLPRHLEIIYEINQRFLDEVRLQYPHDEARAGRMSLIQENPERMVRMAHLACVGSHAINGVAALHTDLLQKHVLNDFYTFWPEKFQNKTNGVTPRRWLLLANPRLSKLFTEKIGDDRWVKDLELLQSLEPLADDLEFQHRWAEIKQANKRELADYLLLYNDLEVDPRAIFDTQVKRIHEYKRQLLDILYVISLYQQIKQNPSMDLHPRVFIFAGKAAPGYYLAKLIIRLINGVAEVVNNDTSIARRLQVAFVANYSVSLGQRIYPAADLSEQISTAGKEASGTGNMKFALNGALTIGTLDGANIEIREAVGPENFFLFGLTEAEVVALKAEGYDPMGYYYGDPEIQGVLNAIAEGQFSRGDRELFRPLLDALLYRDEYMVLADYRAYAEAQSKVDQAYRDRDWWTKASILNSVRMGRFSSDRTIREYCRDIWHVSPVPVSLETYSQSNAGLKVSNNT</sequence>
<dbReference type="EC" id="2.4.1.1" evidence="9"/>
<dbReference type="InterPro" id="IPR035090">
    <property type="entry name" value="Pyridoxal_P_attach_site"/>
</dbReference>
<dbReference type="InterPro" id="IPR011833">
    <property type="entry name" value="Glycg_phsphrylas"/>
</dbReference>
<keyword evidence="4 9" id="KW-0328">Glycosyltransferase</keyword>
<dbReference type="Proteomes" id="UP001604335">
    <property type="component" value="Unassembled WGS sequence"/>
</dbReference>
<dbReference type="Pfam" id="PF00343">
    <property type="entry name" value="Phosphorylase"/>
    <property type="match status" value="1"/>
</dbReference>
<dbReference type="CDD" id="cd04300">
    <property type="entry name" value="GT35_Glycogen_Phosphorylase"/>
    <property type="match status" value="1"/>
</dbReference>
<organism evidence="11 12">
    <name type="scientific">Limnothrix redekei LRLZ20PSL1</name>
    <dbReference type="NCBI Taxonomy" id="3112953"/>
    <lineage>
        <taxon>Bacteria</taxon>
        <taxon>Bacillati</taxon>
        <taxon>Cyanobacteriota</taxon>
        <taxon>Cyanophyceae</taxon>
        <taxon>Pseudanabaenales</taxon>
        <taxon>Pseudanabaenaceae</taxon>
        <taxon>Limnothrix</taxon>
    </lineage>
</organism>
<evidence type="ECO:0000256" key="2">
    <source>
        <dbReference type="ARBA" id="ARBA00001933"/>
    </source>
</evidence>
<proteinExistence type="inferred from homology"/>
<evidence type="ECO:0000256" key="1">
    <source>
        <dbReference type="ARBA" id="ARBA00001275"/>
    </source>
</evidence>
<evidence type="ECO:0000256" key="4">
    <source>
        <dbReference type="ARBA" id="ARBA00022676"/>
    </source>
</evidence>
<dbReference type="SUPFAM" id="SSF53756">
    <property type="entry name" value="UDP-Glycosyltransferase/glycogen phosphorylase"/>
    <property type="match status" value="1"/>
</dbReference>
<name>A0ABW7C727_9CYAN</name>
<comment type="cofactor">
    <cofactor evidence="2 9">
        <name>pyridoxal 5'-phosphate</name>
        <dbReference type="ChEBI" id="CHEBI:597326"/>
    </cofactor>
</comment>
<dbReference type="PANTHER" id="PTHR11468">
    <property type="entry name" value="GLYCOGEN PHOSPHORYLASE"/>
    <property type="match status" value="1"/>
</dbReference>
<dbReference type="PIRSF" id="PIRSF000460">
    <property type="entry name" value="Pprylas_GlgP"/>
    <property type="match status" value="1"/>
</dbReference>
<evidence type="ECO:0000256" key="3">
    <source>
        <dbReference type="ARBA" id="ARBA00006047"/>
    </source>
</evidence>
<dbReference type="PROSITE" id="PS00102">
    <property type="entry name" value="PHOSPHORYLASE"/>
    <property type="match status" value="1"/>
</dbReference>
<dbReference type="EMBL" id="JAZAQF010000028">
    <property type="protein sequence ID" value="MFG3816990.1"/>
    <property type="molecule type" value="Genomic_DNA"/>
</dbReference>
<dbReference type="PANTHER" id="PTHR11468:SF3">
    <property type="entry name" value="GLYCOGEN PHOSPHORYLASE, LIVER FORM"/>
    <property type="match status" value="1"/>
</dbReference>
<dbReference type="GO" id="GO:0004645">
    <property type="term" value="F:1,4-alpha-oligoglucan phosphorylase activity"/>
    <property type="evidence" value="ECO:0007669"/>
    <property type="project" value="UniProtKB-EC"/>
</dbReference>
<protein>
    <recommendedName>
        <fullName evidence="9">Alpha-1,4 glucan phosphorylase</fullName>
        <ecNumber evidence="9">2.4.1.1</ecNumber>
    </recommendedName>
</protein>
<reference evidence="12" key="1">
    <citation type="journal article" date="2024" name="Algal Res.">
        <title>Biochemical, toxicological and genomic investigation of a high-biomass producing Limnothrix strain isolated from Italian shallow drinking water reservoir.</title>
        <authorList>
            <person name="Simonazzi M."/>
            <person name="Shishido T.K."/>
            <person name="Delbaje E."/>
            <person name="Wahlsten M."/>
            <person name="Fewer D.P."/>
            <person name="Sivonen K."/>
            <person name="Pezzolesi L."/>
            <person name="Pistocchi R."/>
        </authorList>
    </citation>
    <scope>NUCLEOTIDE SEQUENCE [LARGE SCALE GENOMIC DNA]</scope>
    <source>
        <strain evidence="12">LRLZ20PSL1</strain>
    </source>
</reference>
<evidence type="ECO:0000256" key="9">
    <source>
        <dbReference type="RuleBase" id="RU000587"/>
    </source>
</evidence>
<dbReference type="InterPro" id="IPR000811">
    <property type="entry name" value="Glyco_trans_35"/>
</dbReference>
<keyword evidence="12" id="KW-1185">Reference proteome</keyword>
<comment type="caution">
    <text evidence="11">The sequence shown here is derived from an EMBL/GenBank/DDBJ whole genome shotgun (WGS) entry which is preliminary data.</text>
</comment>
<feature type="region of interest" description="Disordered" evidence="10">
    <location>
        <begin position="1"/>
        <end position="26"/>
    </location>
</feature>
<evidence type="ECO:0000256" key="6">
    <source>
        <dbReference type="ARBA" id="ARBA00022898"/>
    </source>
</evidence>
<gene>
    <name evidence="11" type="ORF">VPK24_05025</name>
</gene>
<evidence type="ECO:0000256" key="10">
    <source>
        <dbReference type="SAM" id="MobiDB-lite"/>
    </source>
</evidence>
<evidence type="ECO:0000256" key="8">
    <source>
        <dbReference type="ARBA" id="ARBA00025174"/>
    </source>
</evidence>
<keyword evidence="6 9" id="KW-0663">Pyridoxal phosphate</keyword>
<comment type="catalytic activity">
    <reaction evidence="1 9">
        <text>[(1-&gt;4)-alpha-D-glucosyl](n) + phosphate = [(1-&gt;4)-alpha-D-glucosyl](n-1) + alpha-D-glucose 1-phosphate</text>
        <dbReference type="Rhea" id="RHEA:41732"/>
        <dbReference type="Rhea" id="RHEA-COMP:9584"/>
        <dbReference type="Rhea" id="RHEA-COMP:9586"/>
        <dbReference type="ChEBI" id="CHEBI:15444"/>
        <dbReference type="ChEBI" id="CHEBI:43474"/>
        <dbReference type="ChEBI" id="CHEBI:58601"/>
        <dbReference type="EC" id="2.4.1.1"/>
    </reaction>
</comment>
<comment type="function">
    <text evidence="8">Phosphorylase is an important allosteric enzyme in carbohydrate metabolism. Enzymes from different sources differ in their regulatory mechanisms and in their natural substrates. However, all known phosphorylases share catalytic and structural properties.</text>
</comment>
<keyword evidence="5 9" id="KW-0808">Transferase</keyword>
<accession>A0ABW7C727</accession>
<keyword evidence="7 9" id="KW-0119">Carbohydrate metabolism</keyword>
<dbReference type="Gene3D" id="3.40.50.2000">
    <property type="entry name" value="Glycogen Phosphorylase B"/>
    <property type="match status" value="2"/>
</dbReference>
<comment type="function">
    <text evidence="9">Allosteric enzyme that catalyzes the rate-limiting step in glycogen catabolism, the phosphorolytic cleavage of glycogen to produce glucose-1-phosphate, and plays a central role in maintaining cellular and organismal glucose homeostasis.</text>
</comment>
<evidence type="ECO:0000313" key="11">
    <source>
        <dbReference type="EMBL" id="MFG3816990.1"/>
    </source>
</evidence>
<comment type="similarity">
    <text evidence="3 9">Belongs to the glycogen phosphorylase family.</text>
</comment>
<dbReference type="NCBIfam" id="TIGR02093">
    <property type="entry name" value="P_ylase"/>
    <property type="match status" value="1"/>
</dbReference>